<accession>A0AAE4UYN8</accession>
<evidence type="ECO:0000313" key="25">
    <source>
        <dbReference type="EMBL" id="MDV7265498.1"/>
    </source>
</evidence>
<evidence type="ECO:0000256" key="19">
    <source>
        <dbReference type="ARBA" id="ARBA00047588"/>
    </source>
</evidence>
<dbReference type="InterPro" id="IPR006683">
    <property type="entry name" value="Thioestr_dom"/>
</dbReference>
<comment type="subcellular location">
    <subcellularLocation>
        <location evidence="3">Cell projection</location>
        <location evidence="3">Ruffle membrane</location>
    </subcellularLocation>
    <subcellularLocation>
        <location evidence="2">Cytoplasm</location>
    </subcellularLocation>
    <subcellularLocation>
        <location evidence="1">Membrane</location>
        <topology evidence="1">Peripheral membrane protein</topology>
    </subcellularLocation>
</comment>
<comment type="caution">
    <text evidence="25">The sequence shown here is derived from an EMBL/GenBank/DDBJ whole genome shotgun (WGS) entry which is preliminary data.</text>
</comment>
<evidence type="ECO:0000256" key="23">
    <source>
        <dbReference type="ARBA" id="ARBA00048180"/>
    </source>
</evidence>
<dbReference type="InterPro" id="IPR052365">
    <property type="entry name" value="THEM4/THEM5_acyl-CoA_thioest"/>
</dbReference>
<dbReference type="GO" id="GO:0005737">
    <property type="term" value="C:cytoplasm"/>
    <property type="evidence" value="ECO:0007669"/>
    <property type="project" value="UniProtKB-SubCell"/>
</dbReference>
<comment type="catalytic activity">
    <reaction evidence="21">
        <text>decanoyl-CoA + H2O = decanoate + CoA + H(+)</text>
        <dbReference type="Rhea" id="RHEA:40059"/>
        <dbReference type="ChEBI" id="CHEBI:15377"/>
        <dbReference type="ChEBI" id="CHEBI:15378"/>
        <dbReference type="ChEBI" id="CHEBI:27689"/>
        <dbReference type="ChEBI" id="CHEBI:57287"/>
        <dbReference type="ChEBI" id="CHEBI:61430"/>
    </reaction>
    <physiologicalReaction direction="left-to-right" evidence="21">
        <dbReference type="Rhea" id="RHEA:40060"/>
    </physiologicalReaction>
</comment>
<dbReference type="Pfam" id="PF03061">
    <property type="entry name" value="4HBT"/>
    <property type="match status" value="1"/>
</dbReference>
<dbReference type="PANTHER" id="PTHR12418:SF19">
    <property type="entry name" value="ACYL-COENZYME A THIOESTERASE THEM4"/>
    <property type="match status" value="1"/>
</dbReference>
<evidence type="ECO:0000256" key="21">
    <source>
        <dbReference type="ARBA" id="ARBA00047969"/>
    </source>
</evidence>
<organism evidence="25 26">
    <name type="scientific">Rhodococcus oxybenzonivorans</name>
    <dbReference type="NCBI Taxonomy" id="1990687"/>
    <lineage>
        <taxon>Bacteria</taxon>
        <taxon>Bacillati</taxon>
        <taxon>Actinomycetota</taxon>
        <taxon>Actinomycetes</taxon>
        <taxon>Mycobacteriales</taxon>
        <taxon>Nocardiaceae</taxon>
        <taxon>Rhodococcus</taxon>
    </lineage>
</organism>
<keyword evidence="4" id="KW-1003">Cell membrane</keyword>
<dbReference type="CDD" id="cd03443">
    <property type="entry name" value="PaaI_thioesterase"/>
    <property type="match status" value="1"/>
</dbReference>
<proteinExistence type="inferred from homology"/>
<dbReference type="InterPro" id="IPR029069">
    <property type="entry name" value="HotDog_dom_sf"/>
</dbReference>
<keyword evidence="7 25" id="KW-0378">Hydrolase</keyword>
<comment type="catalytic activity">
    <reaction evidence="23">
        <text>tetradecanoyl-CoA + H2O = tetradecanoate + CoA + H(+)</text>
        <dbReference type="Rhea" id="RHEA:40119"/>
        <dbReference type="ChEBI" id="CHEBI:15377"/>
        <dbReference type="ChEBI" id="CHEBI:15378"/>
        <dbReference type="ChEBI" id="CHEBI:30807"/>
        <dbReference type="ChEBI" id="CHEBI:57287"/>
        <dbReference type="ChEBI" id="CHEBI:57385"/>
    </reaction>
    <physiologicalReaction direction="left-to-right" evidence="23">
        <dbReference type="Rhea" id="RHEA:40120"/>
    </physiologicalReaction>
</comment>
<dbReference type="Gene3D" id="3.10.129.10">
    <property type="entry name" value="Hotdog Thioesterase"/>
    <property type="match status" value="1"/>
</dbReference>
<evidence type="ECO:0000256" key="22">
    <source>
        <dbReference type="ARBA" id="ARBA00048074"/>
    </source>
</evidence>
<evidence type="ECO:0000256" key="10">
    <source>
        <dbReference type="ARBA" id="ARBA00023098"/>
    </source>
</evidence>
<keyword evidence="12" id="KW-0966">Cell projection</keyword>
<dbReference type="Proteomes" id="UP001185863">
    <property type="component" value="Unassembled WGS sequence"/>
</dbReference>
<dbReference type="SUPFAM" id="SSF54637">
    <property type="entry name" value="Thioesterase/thiol ester dehydrase-isomerase"/>
    <property type="match status" value="1"/>
</dbReference>
<protein>
    <recommendedName>
        <fullName evidence="17">Acyl-coenzyme A thioesterase THEM4</fullName>
        <ecNumber evidence="16">3.1.2.2</ecNumber>
    </recommendedName>
    <alternativeName>
        <fullName evidence="18">Thioesterase superfamily member 4</fullName>
    </alternativeName>
</protein>
<evidence type="ECO:0000256" key="12">
    <source>
        <dbReference type="ARBA" id="ARBA00023273"/>
    </source>
</evidence>
<comment type="catalytic activity">
    <reaction evidence="13">
        <text>(5Z,8Z,11Z,14Z)-eicosatetraenoyl-CoA + H2O = (5Z,8Z,11Z,14Z)-eicosatetraenoate + CoA + H(+)</text>
        <dbReference type="Rhea" id="RHEA:40151"/>
        <dbReference type="ChEBI" id="CHEBI:15377"/>
        <dbReference type="ChEBI" id="CHEBI:15378"/>
        <dbReference type="ChEBI" id="CHEBI:32395"/>
        <dbReference type="ChEBI" id="CHEBI:57287"/>
        <dbReference type="ChEBI" id="CHEBI:57368"/>
    </reaction>
    <physiologicalReaction direction="left-to-right" evidence="13">
        <dbReference type="Rhea" id="RHEA:40152"/>
    </physiologicalReaction>
</comment>
<name>A0AAE4UYN8_9NOCA</name>
<evidence type="ECO:0000256" key="7">
    <source>
        <dbReference type="ARBA" id="ARBA00022801"/>
    </source>
</evidence>
<dbReference type="EMBL" id="JAWLUP010000026">
    <property type="protein sequence ID" value="MDV7265498.1"/>
    <property type="molecule type" value="Genomic_DNA"/>
</dbReference>
<dbReference type="AlphaFoldDB" id="A0AAE4UYN8"/>
<keyword evidence="5" id="KW-0963">Cytoplasm</keyword>
<keyword evidence="8" id="KW-0276">Fatty acid metabolism</keyword>
<comment type="catalytic activity">
    <reaction evidence="19">
        <text>octanoyl-CoA + H2O = octanoate + CoA + H(+)</text>
        <dbReference type="Rhea" id="RHEA:30143"/>
        <dbReference type="ChEBI" id="CHEBI:15377"/>
        <dbReference type="ChEBI" id="CHEBI:15378"/>
        <dbReference type="ChEBI" id="CHEBI:25646"/>
        <dbReference type="ChEBI" id="CHEBI:57287"/>
        <dbReference type="ChEBI" id="CHEBI:57386"/>
    </reaction>
    <physiologicalReaction direction="left-to-right" evidence="19">
        <dbReference type="Rhea" id="RHEA:30144"/>
    </physiologicalReaction>
</comment>
<evidence type="ECO:0000256" key="13">
    <source>
        <dbReference type="ARBA" id="ARBA00035852"/>
    </source>
</evidence>
<dbReference type="RefSeq" id="WP_249354246.1">
    <property type="nucleotide sequence ID" value="NZ_JAWLUP010000026.1"/>
</dbReference>
<evidence type="ECO:0000256" key="5">
    <source>
        <dbReference type="ARBA" id="ARBA00022490"/>
    </source>
</evidence>
<evidence type="ECO:0000256" key="17">
    <source>
        <dbReference type="ARBA" id="ARBA00040123"/>
    </source>
</evidence>
<evidence type="ECO:0000256" key="8">
    <source>
        <dbReference type="ARBA" id="ARBA00022832"/>
    </source>
</evidence>
<keyword evidence="6" id="KW-0053">Apoptosis</keyword>
<evidence type="ECO:0000256" key="4">
    <source>
        <dbReference type="ARBA" id="ARBA00022475"/>
    </source>
</evidence>
<evidence type="ECO:0000313" key="26">
    <source>
        <dbReference type="Proteomes" id="UP001185863"/>
    </source>
</evidence>
<evidence type="ECO:0000256" key="9">
    <source>
        <dbReference type="ARBA" id="ARBA00022946"/>
    </source>
</evidence>
<keyword evidence="10" id="KW-0443">Lipid metabolism</keyword>
<evidence type="ECO:0000256" key="16">
    <source>
        <dbReference type="ARBA" id="ARBA00038848"/>
    </source>
</evidence>
<feature type="domain" description="Thioesterase" evidence="24">
    <location>
        <begin position="79"/>
        <end position="146"/>
    </location>
</feature>
<gene>
    <name evidence="25" type="ORF">R4315_13190</name>
</gene>
<comment type="catalytic activity">
    <reaction evidence="14">
        <text>(9Z)-octadecenoyl-CoA + H2O = (9Z)-octadecenoate + CoA + H(+)</text>
        <dbReference type="Rhea" id="RHEA:40139"/>
        <dbReference type="ChEBI" id="CHEBI:15377"/>
        <dbReference type="ChEBI" id="CHEBI:15378"/>
        <dbReference type="ChEBI" id="CHEBI:30823"/>
        <dbReference type="ChEBI" id="CHEBI:57287"/>
        <dbReference type="ChEBI" id="CHEBI:57387"/>
    </reaction>
    <physiologicalReaction direction="left-to-right" evidence="14">
        <dbReference type="Rhea" id="RHEA:40140"/>
    </physiologicalReaction>
</comment>
<dbReference type="GO" id="GO:0016020">
    <property type="term" value="C:membrane"/>
    <property type="evidence" value="ECO:0007669"/>
    <property type="project" value="UniProtKB-SubCell"/>
</dbReference>
<reference evidence="25" key="1">
    <citation type="submission" date="2023-10" db="EMBL/GenBank/DDBJ databases">
        <title>Development of a sustainable strategy for remediation of hydrocarbon-contaminated territories based on the waste exchange concept.</title>
        <authorList>
            <person name="Krivoruchko A."/>
        </authorList>
    </citation>
    <scope>NUCLEOTIDE SEQUENCE</scope>
    <source>
        <strain evidence="25">IEGM 68</strain>
    </source>
</reference>
<evidence type="ECO:0000259" key="24">
    <source>
        <dbReference type="Pfam" id="PF03061"/>
    </source>
</evidence>
<evidence type="ECO:0000256" key="20">
    <source>
        <dbReference type="ARBA" id="ARBA00047734"/>
    </source>
</evidence>
<evidence type="ECO:0000256" key="1">
    <source>
        <dbReference type="ARBA" id="ARBA00004170"/>
    </source>
</evidence>
<sequence>MTDTGSDDLAKDTVLTAALSDDPSSLLYAPESPGGMRLCHGCRRLNRCRLGIESERLDDDGVVVSRVMCGPEEEGGPQVAHGGWTAGVMDELVGHTLMMKNEFGVTGTLTVKFVRPVPIGWALIGRAWIVGRENRKVFVRATLELESSAAIVAEADAVMVKRPETHFESHYEWLEGQHSPAT</sequence>
<evidence type="ECO:0000256" key="3">
    <source>
        <dbReference type="ARBA" id="ARBA00004632"/>
    </source>
</evidence>
<comment type="catalytic activity">
    <reaction evidence="22">
        <text>dodecanoyl-CoA + H2O = dodecanoate + CoA + H(+)</text>
        <dbReference type="Rhea" id="RHEA:30135"/>
        <dbReference type="ChEBI" id="CHEBI:15377"/>
        <dbReference type="ChEBI" id="CHEBI:15378"/>
        <dbReference type="ChEBI" id="CHEBI:18262"/>
        <dbReference type="ChEBI" id="CHEBI:57287"/>
        <dbReference type="ChEBI" id="CHEBI:57375"/>
    </reaction>
    <physiologicalReaction direction="left-to-right" evidence="22">
        <dbReference type="Rhea" id="RHEA:30136"/>
    </physiologicalReaction>
</comment>
<evidence type="ECO:0000256" key="11">
    <source>
        <dbReference type="ARBA" id="ARBA00023136"/>
    </source>
</evidence>
<evidence type="ECO:0000256" key="2">
    <source>
        <dbReference type="ARBA" id="ARBA00004496"/>
    </source>
</evidence>
<dbReference type="EC" id="3.1.2.2" evidence="16"/>
<keyword evidence="11" id="KW-0472">Membrane</keyword>
<dbReference type="PANTHER" id="PTHR12418">
    <property type="entry name" value="ACYL-COENZYME A THIOESTERASE THEM4"/>
    <property type="match status" value="1"/>
</dbReference>
<evidence type="ECO:0000256" key="6">
    <source>
        <dbReference type="ARBA" id="ARBA00022703"/>
    </source>
</evidence>
<dbReference type="GO" id="GO:0006631">
    <property type="term" value="P:fatty acid metabolic process"/>
    <property type="evidence" value="ECO:0007669"/>
    <property type="project" value="UniProtKB-KW"/>
</dbReference>
<keyword evidence="9" id="KW-0809">Transit peptide</keyword>
<evidence type="ECO:0000256" key="14">
    <source>
        <dbReference type="ARBA" id="ARBA00037002"/>
    </source>
</evidence>
<evidence type="ECO:0000256" key="15">
    <source>
        <dbReference type="ARBA" id="ARBA00038456"/>
    </source>
</evidence>
<comment type="similarity">
    <text evidence="15">Belongs to the THEM4/THEM5 thioesterase family.</text>
</comment>
<dbReference type="GO" id="GO:0016787">
    <property type="term" value="F:hydrolase activity"/>
    <property type="evidence" value="ECO:0007669"/>
    <property type="project" value="UniProtKB-KW"/>
</dbReference>
<comment type="catalytic activity">
    <reaction evidence="20">
        <text>hexadecanoyl-CoA + H2O = hexadecanoate + CoA + H(+)</text>
        <dbReference type="Rhea" id="RHEA:16645"/>
        <dbReference type="ChEBI" id="CHEBI:7896"/>
        <dbReference type="ChEBI" id="CHEBI:15377"/>
        <dbReference type="ChEBI" id="CHEBI:15378"/>
        <dbReference type="ChEBI" id="CHEBI:57287"/>
        <dbReference type="ChEBI" id="CHEBI:57379"/>
        <dbReference type="EC" id="3.1.2.2"/>
    </reaction>
    <physiologicalReaction direction="left-to-right" evidence="20">
        <dbReference type="Rhea" id="RHEA:16646"/>
    </physiologicalReaction>
</comment>
<evidence type="ECO:0000256" key="18">
    <source>
        <dbReference type="ARBA" id="ARBA00043210"/>
    </source>
</evidence>